<dbReference type="STRING" id="391936.S7S_07955"/>
<dbReference type="RefSeq" id="WP_008735824.1">
    <property type="nucleotide sequence ID" value="NZ_CP004387.1"/>
</dbReference>
<protein>
    <submittedName>
        <fullName evidence="2">Uncharacterized protein</fullName>
    </submittedName>
</protein>
<dbReference type="EMBL" id="CP004387">
    <property type="protein sequence ID" value="AJD48007.1"/>
    <property type="molecule type" value="Genomic_DNA"/>
</dbReference>
<accession>A0A0B4XP02</accession>
<evidence type="ECO:0000313" key="3">
    <source>
        <dbReference type="Proteomes" id="UP000006764"/>
    </source>
</evidence>
<evidence type="ECO:0000256" key="1">
    <source>
        <dbReference type="SAM" id="Phobius"/>
    </source>
</evidence>
<feature type="transmembrane region" description="Helical" evidence="1">
    <location>
        <begin position="96"/>
        <end position="115"/>
    </location>
</feature>
<gene>
    <name evidence="2" type="ORF">S7S_07955</name>
</gene>
<keyword evidence="1" id="KW-1133">Transmembrane helix</keyword>
<keyword evidence="3" id="KW-1185">Reference proteome</keyword>
<keyword evidence="1" id="KW-0472">Membrane</keyword>
<feature type="transmembrane region" description="Helical" evidence="1">
    <location>
        <begin position="70"/>
        <end position="89"/>
    </location>
</feature>
<sequence>MTTYPFTHRSATPPANFYHLLAEELFDPALRTRPMPVRRRPAVPVPLAAGAAGALGLAAAALAIWGLGLFAYAMPLFLMASALLMPGLAMAVRRPLFLVVAVLHLPLMLGGLYALPLSGWLPLYGLHLLLVGVALFDRSASADVRVQRWGGVELAVLALCVVTAL</sequence>
<dbReference type="AlphaFoldDB" id="A0A0B4XP02"/>
<keyword evidence="1" id="KW-0812">Transmembrane</keyword>
<feature type="transmembrane region" description="Helical" evidence="1">
    <location>
        <begin position="121"/>
        <end position="140"/>
    </location>
</feature>
<proteinExistence type="predicted"/>
<dbReference type="KEGG" id="apac:S7S_07955"/>
<evidence type="ECO:0000313" key="2">
    <source>
        <dbReference type="EMBL" id="AJD48007.1"/>
    </source>
</evidence>
<dbReference type="HOGENOM" id="CLU_1607393_0_0_6"/>
<organism evidence="2 3">
    <name type="scientific">Isoalcanivorax pacificus W11-5</name>
    <dbReference type="NCBI Taxonomy" id="391936"/>
    <lineage>
        <taxon>Bacteria</taxon>
        <taxon>Pseudomonadati</taxon>
        <taxon>Pseudomonadota</taxon>
        <taxon>Gammaproteobacteria</taxon>
        <taxon>Oceanospirillales</taxon>
        <taxon>Alcanivoracaceae</taxon>
        <taxon>Isoalcanivorax</taxon>
    </lineage>
</organism>
<reference evidence="2 3" key="1">
    <citation type="journal article" date="2012" name="J. Bacteriol.">
        <title>Genome sequence of an alkane-degrading bacterium, Alcanivorax pacificus type strain W11-5, isolated from deep sea sediment.</title>
        <authorList>
            <person name="Lai Q."/>
            <person name="Shao Z."/>
        </authorList>
    </citation>
    <scope>NUCLEOTIDE SEQUENCE [LARGE SCALE GENOMIC DNA]</scope>
    <source>
        <strain evidence="2 3">W11-5</strain>
    </source>
</reference>
<name>A0A0B4XP02_9GAMM</name>
<dbReference type="Proteomes" id="UP000006764">
    <property type="component" value="Chromosome"/>
</dbReference>
<dbReference type="OrthoDB" id="9922589at2"/>
<feature type="transmembrane region" description="Helical" evidence="1">
    <location>
        <begin position="43"/>
        <end position="64"/>
    </location>
</feature>